<sequence>MIVPVVPEEGLQTKSARSSMRKGYRESFRSERARASSGEWLHIDAPSAWIIRARR</sequence>
<organism evidence="2 3">
    <name type="scientific">Novosphingobium chloroacetimidivorans</name>
    <dbReference type="NCBI Taxonomy" id="1428314"/>
    <lineage>
        <taxon>Bacteria</taxon>
        <taxon>Pseudomonadati</taxon>
        <taxon>Pseudomonadota</taxon>
        <taxon>Alphaproteobacteria</taxon>
        <taxon>Sphingomonadales</taxon>
        <taxon>Sphingomonadaceae</taxon>
        <taxon>Novosphingobium</taxon>
    </lineage>
</organism>
<gene>
    <name evidence="2" type="ORF">HNO88_001924</name>
</gene>
<comment type="caution">
    <text evidence="2">The sequence shown here is derived from an EMBL/GenBank/DDBJ whole genome shotgun (WGS) entry which is preliminary data.</text>
</comment>
<dbReference type="Proteomes" id="UP000555448">
    <property type="component" value="Unassembled WGS sequence"/>
</dbReference>
<keyword evidence="3" id="KW-1185">Reference proteome</keyword>
<feature type="region of interest" description="Disordered" evidence="1">
    <location>
        <begin position="1"/>
        <end position="25"/>
    </location>
</feature>
<evidence type="ECO:0000256" key="1">
    <source>
        <dbReference type="SAM" id="MobiDB-lite"/>
    </source>
</evidence>
<evidence type="ECO:0000313" key="2">
    <source>
        <dbReference type="EMBL" id="MBB4858598.1"/>
    </source>
</evidence>
<evidence type="ECO:0000313" key="3">
    <source>
        <dbReference type="Proteomes" id="UP000555448"/>
    </source>
</evidence>
<accession>A0A7W7KAH1</accession>
<protein>
    <submittedName>
        <fullName evidence="2">Uncharacterized protein</fullName>
    </submittedName>
</protein>
<reference evidence="2 3" key="1">
    <citation type="submission" date="2020-08" db="EMBL/GenBank/DDBJ databases">
        <title>Functional genomics of gut bacteria from endangered species of beetles.</title>
        <authorList>
            <person name="Carlos-Shanley C."/>
        </authorList>
    </citation>
    <scope>NUCLEOTIDE SEQUENCE [LARGE SCALE GENOMIC DNA]</scope>
    <source>
        <strain evidence="2 3">S00245</strain>
    </source>
</reference>
<proteinExistence type="predicted"/>
<name>A0A7W7KAH1_9SPHN</name>
<dbReference type="EMBL" id="JACHLR010000007">
    <property type="protein sequence ID" value="MBB4858598.1"/>
    <property type="molecule type" value="Genomic_DNA"/>
</dbReference>
<dbReference type="AlphaFoldDB" id="A0A7W7KAH1"/>